<evidence type="ECO:0000313" key="3">
    <source>
        <dbReference type="Proteomes" id="UP001497512"/>
    </source>
</evidence>
<feature type="chain" id="PRO_5045669132" evidence="1">
    <location>
        <begin position="22"/>
        <end position="176"/>
    </location>
</feature>
<name>A0ABP0TPX3_9BRYO</name>
<gene>
    <name evidence="2" type="ORF">CSSPTR1EN2_LOCUS6233</name>
</gene>
<dbReference type="Gene3D" id="2.30.240.10">
    <property type="entry name" value="At5g01610-like"/>
    <property type="match status" value="1"/>
</dbReference>
<evidence type="ECO:0000313" key="2">
    <source>
        <dbReference type="EMBL" id="CAK9202090.1"/>
    </source>
</evidence>
<evidence type="ECO:0000256" key="1">
    <source>
        <dbReference type="SAM" id="SignalP"/>
    </source>
</evidence>
<dbReference type="InterPro" id="IPR036758">
    <property type="entry name" value="At5g01610-like"/>
</dbReference>
<dbReference type="PANTHER" id="PTHR31676">
    <property type="entry name" value="T31J12.3 PROTEIN-RELATED"/>
    <property type="match status" value="1"/>
</dbReference>
<dbReference type="Proteomes" id="UP001497512">
    <property type="component" value="Chromosome 13"/>
</dbReference>
<dbReference type="EMBL" id="OZ019905">
    <property type="protein sequence ID" value="CAK9202090.1"/>
    <property type="molecule type" value="Genomic_DNA"/>
</dbReference>
<feature type="signal peptide" evidence="1">
    <location>
        <begin position="1"/>
        <end position="21"/>
    </location>
</feature>
<keyword evidence="3" id="KW-1185">Reference proteome</keyword>
<organism evidence="2 3">
    <name type="scientific">Sphagnum troendelagicum</name>
    <dbReference type="NCBI Taxonomy" id="128251"/>
    <lineage>
        <taxon>Eukaryota</taxon>
        <taxon>Viridiplantae</taxon>
        <taxon>Streptophyta</taxon>
        <taxon>Embryophyta</taxon>
        <taxon>Bryophyta</taxon>
        <taxon>Sphagnophytina</taxon>
        <taxon>Sphagnopsida</taxon>
        <taxon>Sphagnales</taxon>
        <taxon>Sphagnaceae</taxon>
        <taxon>Sphagnum</taxon>
    </lineage>
</organism>
<accession>A0ABP0TPX3</accession>
<reference evidence="2" key="1">
    <citation type="submission" date="2024-02" db="EMBL/GenBank/DDBJ databases">
        <authorList>
            <consortium name="ELIXIR-Norway"/>
            <consortium name="Elixir Norway"/>
        </authorList>
    </citation>
    <scope>NUCLEOTIDE SEQUENCE</scope>
</reference>
<dbReference type="PANTHER" id="PTHR31676:SF110">
    <property type="entry name" value="TRANSMEMBRANE PROTEIN"/>
    <property type="match status" value="1"/>
</dbReference>
<keyword evidence="1" id="KW-0732">Signal</keyword>
<dbReference type="Pfam" id="PF04398">
    <property type="entry name" value="DUF538"/>
    <property type="match status" value="1"/>
</dbReference>
<protein>
    <submittedName>
        <fullName evidence="2">Uncharacterized protein</fullName>
    </submittedName>
</protein>
<sequence length="176" mass="19085">MATAVYALVLALLLLLGAASAAVPDINAIYDALRKHGLPIGLVPQSIVDYHLSENGKFTLELVDPCYAKFQEQQVYYEKSIAGELASGAVKSLTGIQAKQWIFWVSITGMHVDPESPAYIYFEAGQVSKKLSVALFDAPLTCHKSTTRESTGITAFLDSTVKALLGETNHLRKALQ</sequence>
<proteinExistence type="predicted"/>
<dbReference type="InterPro" id="IPR007493">
    <property type="entry name" value="DUF538"/>
</dbReference>
<dbReference type="SUPFAM" id="SSF141562">
    <property type="entry name" value="At5g01610-like"/>
    <property type="match status" value="1"/>
</dbReference>